<proteinExistence type="predicted"/>
<gene>
    <name evidence="1" type="ORF">RRG08_049936</name>
</gene>
<evidence type="ECO:0000313" key="2">
    <source>
        <dbReference type="Proteomes" id="UP001283361"/>
    </source>
</evidence>
<comment type="caution">
    <text evidence="1">The sequence shown here is derived from an EMBL/GenBank/DDBJ whole genome shotgun (WGS) entry which is preliminary data.</text>
</comment>
<evidence type="ECO:0000313" key="1">
    <source>
        <dbReference type="EMBL" id="KAK3727313.1"/>
    </source>
</evidence>
<keyword evidence="2" id="KW-1185">Reference proteome</keyword>
<reference evidence="1" key="1">
    <citation type="journal article" date="2023" name="G3 (Bethesda)">
        <title>A reference genome for the long-term kleptoplast-retaining sea slug Elysia crispata morphotype clarki.</title>
        <authorList>
            <person name="Eastman K.E."/>
            <person name="Pendleton A.L."/>
            <person name="Shaikh M.A."/>
            <person name="Suttiyut T."/>
            <person name="Ogas R."/>
            <person name="Tomko P."/>
            <person name="Gavelis G."/>
            <person name="Widhalm J.R."/>
            <person name="Wisecaver J.H."/>
        </authorList>
    </citation>
    <scope>NUCLEOTIDE SEQUENCE</scope>
    <source>
        <strain evidence="1">ECLA1</strain>
    </source>
</reference>
<name>A0AAE0XZT2_9GAST</name>
<dbReference type="Proteomes" id="UP001283361">
    <property type="component" value="Unassembled WGS sequence"/>
</dbReference>
<organism evidence="1 2">
    <name type="scientific">Elysia crispata</name>
    <name type="common">lettuce slug</name>
    <dbReference type="NCBI Taxonomy" id="231223"/>
    <lineage>
        <taxon>Eukaryota</taxon>
        <taxon>Metazoa</taxon>
        <taxon>Spiralia</taxon>
        <taxon>Lophotrochozoa</taxon>
        <taxon>Mollusca</taxon>
        <taxon>Gastropoda</taxon>
        <taxon>Heterobranchia</taxon>
        <taxon>Euthyneura</taxon>
        <taxon>Panpulmonata</taxon>
        <taxon>Sacoglossa</taxon>
        <taxon>Placobranchoidea</taxon>
        <taxon>Plakobranchidae</taxon>
        <taxon>Elysia</taxon>
    </lineage>
</organism>
<dbReference type="AlphaFoldDB" id="A0AAE0XZT2"/>
<sequence length="96" mass="10499">MKRAFRRAAAYLHNSGKARGGLLGPCIALNTSTAVFATQVQNRDPSVVVLVPTFPEGKLFSDWLPSSSHDIRFPSGARWRRPQNALTVSGLSLLTY</sequence>
<dbReference type="EMBL" id="JAWDGP010007247">
    <property type="protein sequence ID" value="KAK3727313.1"/>
    <property type="molecule type" value="Genomic_DNA"/>
</dbReference>
<accession>A0AAE0XZT2</accession>
<protein>
    <submittedName>
        <fullName evidence="1">Uncharacterized protein</fullName>
    </submittedName>
</protein>